<evidence type="ECO:0000313" key="3">
    <source>
        <dbReference type="Proteomes" id="UP000246278"/>
    </source>
</evidence>
<name>A0A317T793_9CHLB</name>
<evidence type="ECO:0008006" key="4">
    <source>
        <dbReference type="Google" id="ProtNLM"/>
    </source>
</evidence>
<dbReference type="AlphaFoldDB" id="A0A317T793"/>
<sequence>MDWHAILRFIHVTSFATWFGTVFASLFFLKTLEPKLTGSDNDPGDYPMLLQTYIKLETKVADAGFKTAIVSGLLLAFFFHGWTVGIMIKVGIIVLQVALTMGYIIKAIQPLQYPCSRSDYKKWYNLFTISLTMFALVLSVTFFLL</sequence>
<comment type="caution">
    <text evidence="2">The sequence shown here is derived from an EMBL/GenBank/DDBJ whole genome shotgun (WGS) entry which is preliminary data.</text>
</comment>
<feature type="transmembrane region" description="Helical" evidence="1">
    <location>
        <begin position="126"/>
        <end position="144"/>
    </location>
</feature>
<keyword evidence="1" id="KW-0472">Membrane</keyword>
<keyword evidence="1" id="KW-1133">Transmembrane helix</keyword>
<dbReference type="RefSeq" id="WP_110023264.1">
    <property type="nucleotide sequence ID" value="NZ_PDNZ01000004.1"/>
</dbReference>
<organism evidence="2 3">
    <name type="scientific">Prosthecochloris marina</name>
    <dbReference type="NCBI Taxonomy" id="2017681"/>
    <lineage>
        <taxon>Bacteria</taxon>
        <taxon>Pseudomonadati</taxon>
        <taxon>Chlorobiota</taxon>
        <taxon>Chlorobiia</taxon>
        <taxon>Chlorobiales</taxon>
        <taxon>Chlorobiaceae</taxon>
        <taxon>Prosthecochloris</taxon>
    </lineage>
</organism>
<gene>
    <name evidence="2" type="ORF">CR164_07290</name>
</gene>
<feature type="transmembrane region" description="Helical" evidence="1">
    <location>
        <begin position="86"/>
        <end position="105"/>
    </location>
</feature>
<evidence type="ECO:0000313" key="2">
    <source>
        <dbReference type="EMBL" id="PWW82130.1"/>
    </source>
</evidence>
<dbReference type="Proteomes" id="UP000246278">
    <property type="component" value="Unassembled WGS sequence"/>
</dbReference>
<proteinExistence type="predicted"/>
<dbReference type="OrthoDB" id="595010at2"/>
<dbReference type="EMBL" id="PDNZ01000004">
    <property type="protein sequence ID" value="PWW82130.1"/>
    <property type="molecule type" value="Genomic_DNA"/>
</dbReference>
<feature type="transmembrane region" description="Helical" evidence="1">
    <location>
        <begin position="6"/>
        <end position="29"/>
    </location>
</feature>
<keyword evidence="3" id="KW-1185">Reference proteome</keyword>
<evidence type="ECO:0000256" key="1">
    <source>
        <dbReference type="SAM" id="Phobius"/>
    </source>
</evidence>
<reference evidence="3" key="1">
    <citation type="submission" date="2017-10" db="EMBL/GenBank/DDBJ databases">
        <authorList>
            <person name="Gaisin V.A."/>
            <person name="Rysina M.S."/>
            <person name="Grouzdev D.S."/>
        </authorList>
    </citation>
    <scope>NUCLEOTIDE SEQUENCE [LARGE SCALE GENOMIC DNA]</scope>
    <source>
        <strain evidence="3">V1</strain>
    </source>
</reference>
<protein>
    <recommendedName>
        <fullName evidence="4">Copper resistance protein D domain-containing protein</fullName>
    </recommendedName>
</protein>
<accession>A0A317T793</accession>
<keyword evidence="1" id="KW-0812">Transmembrane</keyword>